<dbReference type="EMBL" id="BLLF01002193">
    <property type="protein sequence ID" value="GFH23104.1"/>
    <property type="molecule type" value="Genomic_DNA"/>
</dbReference>
<accession>A0A699ZWP9</accession>
<proteinExistence type="predicted"/>
<gene>
    <name evidence="2" type="ORF">HaLaN_20664</name>
</gene>
<feature type="non-terminal residue" evidence="2">
    <location>
        <position position="1"/>
    </location>
</feature>
<comment type="caution">
    <text evidence="2">The sequence shown here is derived from an EMBL/GenBank/DDBJ whole genome shotgun (WGS) entry which is preliminary data.</text>
</comment>
<organism evidence="2 3">
    <name type="scientific">Haematococcus lacustris</name>
    <name type="common">Green alga</name>
    <name type="synonym">Haematococcus pluvialis</name>
    <dbReference type="NCBI Taxonomy" id="44745"/>
    <lineage>
        <taxon>Eukaryota</taxon>
        <taxon>Viridiplantae</taxon>
        <taxon>Chlorophyta</taxon>
        <taxon>core chlorophytes</taxon>
        <taxon>Chlorophyceae</taxon>
        <taxon>CS clade</taxon>
        <taxon>Chlamydomonadales</taxon>
        <taxon>Haematococcaceae</taxon>
        <taxon>Haematococcus</taxon>
    </lineage>
</organism>
<keyword evidence="3" id="KW-1185">Reference proteome</keyword>
<feature type="region of interest" description="Disordered" evidence="1">
    <location>
        <begin position="1"/>
        <end position="31"/>
    </location>
</feature>
<name>A0A699ZWP9_HAELA</name>
<reference evidence="2 3" key="1">
    <citation type="submission" date="2020-02" db="EMBL/GenBank/DDBJ databases">
        <title>Draft genome sequence of Haematococcus lacustris strain NIES-144.</title>
        <authorList>
            <person name="Morimoto D."/>
            <person name="Nakagawa S."/>
            <person name="Yoshida T."/>
            <person name="Sawayama S."/>
        </authorList>
    </citation>
    <scope>NUCLEOTIDE SEQUENCE [LARGE SCALE GENOMIC DNA]</scope>
    <source>
        <strain evidence="2 3">NIES-144</strain>
    </source>
</reference>
<dbReference type="AlphaFoldDB" id="A0A699ZWP9"/>
<evidence type="ECO:0000256" key="1">
    <source>
        <dbReference type="SAM" id="MobiDB-lite"/>
    </source>
</evidence>
<feature type="non-terminal residue" evidence="2">
    <location>
        <position position="31"/>
    </location>
</feature>
<evidence type="ECO:0000313" key="2">
    <source>
        <dbReference type="EMBL" id="GFH23104.1"/>
    </source>
</evidence>
<sequence length="31" mass="3471">MGQQGCNDSWREQPVAARPAQLDAQGWDVQQ</sequence>
<evidence type="ECO:0000313" key="3">
    <source>
        <dbReference type="Proteomes" id="UP000485058"/>
    </source>
</evidence>
<dbReference type="Proteomes" id="UP000485058">
    <property type="component" value="Unassembled WGS sequence"/>
</dbReference>
<protein>
    <submittedName>
        <fullName evidence="2">Uncharacterized protein</fullName>
    </submittedName>
</protein>